<reference evidence="2" key="1">
    <citation type="journal article" date="2015" name="Nature">
        <title>Complex archaea that bridge the gap between prokaryotes and eukaryotes.</title>
        <authorList>
            <person name="Spang A."/>
            <person name="Saw J.H."/>
            <person name="Jorgensen S.L."/>
            <person name="Zaremba-Niedzwiedzka K."/>
            <person name="Martijn J."/>
            <person name="Lind A.E."/>
            <person name="van Eijk R."/>
            <person name="Schleper C."/>
            <person name="Guy L."/>
            <person name="Ettema T.J."/>
        </authorList>
    </citation>
    <scope>NUCLEOTIDE SEQUENCE</scope>
</reference>
<comment type="caution">
    <text evidence="2">The sequence shown here is derived from an EMBL/GenBank/DDBJ whole genome shotgun (WGS) entry which is preliminary data.</text>
</comment>
<evidence type="ECO:0000313" key="2">
    <source>
        <dbReference type="EMBL" id="KKL23263.1"/>
    </source>
</evidence>
<feature type="region of interest" description="Disordered" evidence="1">
    <location>
        <begin position="125"/>
        <end position="144"/>
    </location>
</feature>
<feature type="region of interest" description="Disordered" evidence="1">
    <location>
        <begin position="1"/>
        <end position="34"/>
    </location>
</feature>
<dbReference type="AlphaFoldDB" id="A0A0F9EH60"/>
<dbReference type="EMBL" id="LAZR01037038">
    <property type="protein sequence ID" value="KKL23263.1"/>
    <property type="molecule type" value="Genomic_DNA"/>
</dbReference>
<gene>
    <name evidence="2" type="ORF">LCGC14_2427140</name>
</gene>
<sequence>MADIGSQRFDDNNDPSNVVNPVQAAGSEQDSKKRRKNLLDLAKKDRKKAAVKMVQEWDGTHKYMSSLFAQWKTNRARFAGWTGVRCVKVKDEKVCVIPIGATQMFGGMNKAARLTRRITSQIFSDKPLPDVEPEGNSDDESDQAEFTSRVLTILGDDLDNTGTARDAFDRAHIYGSGFRHWWVDPRGGGHRPMQIFAKPFAQSVQDALDENLPGDLTIRYVRKDGSLTDEPKEARRKWLPKLQREILTGKHIRFIPQQVRDVDDADGMMVGAMVPYGTVKHIFPKILELSEERRKEIVTARPHHARDLLPIGRQDRLSDELNDDNLVFVLTRYHRSNPDYPRGAHLIALGEDFLAHADEWWDEENDKPLDIPIDQFKQMDEEDNPYGIGMMELLGSANEIRASILGTLLEYMAKFSNLKTFVPFLSPVQAQQLQSPTG</sequence>
<organism evidence="2">
    <name type="scientific">marine sediment metagenome</name>
    <dbReference type="NCBI Taxonomy" id="412755"/>
    <lineage>
        <taxon>unclassified sequences</taxon>
        <taxon>metagenomes</taxon>
        <taxon>ecological metagenomes</taxon>
    </lineage>
</organism>
<feature type="compositionally biased region" description="Acidic residues" evidence="1">
    <location>
        <begin position="131"/>
        <end position="143"/>
    </location>
</feature>
<evidence type="ECO:0000256" key="1">
    <source>
        <dbReference type="SAM" id="MobiDB-lite"/>
    </source>
</evidence>
<proteinExistence type="predicted"/>
<name>A0A0F9EH60_9ZZZZ</name>
<protein>
    <submittedName>
        <fullName evidence="2">Uncharacterized protein</fullName>
    </submittedName>
</protein>
<accession>A0A0F9EH60</accession>
<feature type="non-terminal residue" evidence="2">
    <location>
        <position position="438"/>
    </location>
</feature>